<evidence type="ECO:0000256" key="1">
    <source>
        <dbReference type="SAM" id="MobiDB-lite"/>
    </source>
</evidence>
<name>A0ABP9J1V7_9MICO</name>
<comment type="caution">
    <text evidence="2">The sequence shown here is derived from an EMBL/GenBank/DDBJ whole genome shotgun (WGS) entry which is preliminary data.</text>
</comment>
<evidence type="ECO:0000313" key="3">
    <source>
        <dbReference type="Proteomes" id="UP001500427"/>
    </source>
</evidence>
<keyword evidence="3" id="KW-1185">Reference proteome</keyword>
<evidence type="ECO:0000313" key="2">
    <source>
        <dbReference type="EMBL" id="GAA5016233.1"/>
    </source>
</evidence>
<reference evidence="3" key="1">
    <citation type="journal article" date="2019" name="Int. J. Syst. Evol. Microbiol.">
        <title>The Global Catalogue of Microorganisms (GCM) 10K type strain sequencing project: providing services to taxonomists for standard genome sequencing and annotation.</title>
        <authorList>
            <consortium name="The Broad Institute Genomics Platform"/>
            <consortium name="The Broad Institute Genome Sequencing Center for Infectious Disease"/>
            <person name="Wu L."/>
            <person name="Ma J."/>
        </authorList>
    </citation>
    <scope>NUCLEOTIDE SEQUENCE [LARGE SCALE GENOMIC DNA]</scope>
    <source>
        <strain evidence="3">JCM 17687</strain>
    </source>
</reference>
<dbReference type="EMBL" id="BAABIW010000001">
    <property type="protein sequence ID" value="GAA5016233.1"/>
    <property type="molecule type" value="Genomic_DNA"/>
</dbReference>
<feature type="compositionally biased region" description="Polar residues" evidence="1">
    <location>
        <begin position="1"/>
        <end position="10"/>
    </location>
</feature>
<accession>A0ABP9J1V7</accession>
<sequence>MSTARTSRSLQPAFLARGSGRPGSRCASTPFAFPVLAVLDRAGFFAGAVVLDAAVGTERFSFDTADRVRERA</sequence>
<proteinExistence type="predicted"/>
<protein>
    <submittedName>
        <fullName evidence="2">Uncharacterized protein</fullName>
    </submittedName>
</protein>
<feature type="region of interest" description="Disordered" evidence="1">
    <location>
        <begin position="1"/>
        <end position="23"/>
    </location>
</feature>
<organism evidence="2 3">
    <name type="scientific">Terrabacter aeriphilus</name>
    <dbReference type="NCBI Taxonomy" id="515662"/>
    <lineage>
        <taxon>Bacteria</taxon>
        <taxon>Bacillati</taxon>
        <taxon>Actinomycetota</taxon>
        <taxon>Actinomycetes</taxon>
        <taxon>Micrococcales</taxon>
        <taxon>Intrasporangiaceae</taxon>
        <taxon>Terrabacter</taxon>
    </lineage>
</organism>
<dbReference type="Proteomes" id="UP001500427">
    <property type="component" value="Unassembled WGS sequence"/>
</dbReference>
<gene>
    <name evidence="2" type="ORF">GCM10023258_01600</name>
</gene>